<reference evidence="2 3" key="1">
    <citation type="journal article" date="2018" name="Nat. Ecol. Evol.">
        <title>Pezizomycetes genomes reveal the molecular basis of ectomycorrhizal truffle lifestyle.</title>
        <authorList>
            <person name="Murat C."/>
            <person name="Payen T."/>
            <person name="Noel B."/>
            <person name="Kuo A."/>
            <person name="Morin E."/>
            <person name="Chen J."/>
            <person name="Kohler A."/>
            <person name="Krizsan K."/>
            <person name="Balestrini R."/>
            <person name="Da Silva C."/>
            <person name="Montanini B."/>
            <person name="Hainaut M."/>
            <person name="Levati E."/>
            <person name="Barry K.W."/>
            <person name="Belfiori B."/>
            <person name="Cichocki N."/>
            <person name="Clum A."/>
            <person name="Dockter R.B."/>
            <person name="Fauchery L."/>
            <person name="Guy J."/>
            <person name="Iotti M."/>
            <person name="Le Tacon F."/>
            <person name="Lindquist E.A."/>
            <person name="Lipzen A."/>
            <person name="Malagnac F."/>
            <person name="Mello A."/>
            <person name="Molinier V."/>
            <person name="Miyauchi S."/>
            <person name="Poulain J."/>
            <person name="Riccioni C."/>
            <person name="Rubini A."/>
            <person name="Sitrit Y."/>
            <person name="Splivallo R."/>
            <person name="Traeger S."/>
            <person name="Wang M."/>
            <person name="Zifcakova L."/>
            <person name="Wipf D."/>
            <person name="Zambonelli A."/>
            <person name="Paolocci F."/>
            <person name="Nowrousian M."/>
            <person name="Ottonello S."/>
            <person name="Baldrian P."/>
            <person name="Spatafora J.W."/>
            <person name="Henrissat B."/>
            <person name="Nagy L.G."/>
            <person name="Aury J.M."/>
            <person name="Wincker P."/>
            <person name="Grigoriev I.V."/>
            <person name="Bonfante P."/>
            <person name="Martin F.M."/>
        </authorList>
    </citation>
    <scope>NUCLEOTIDE SEQUENCE [LARGE SCALE GENOMIC DNA]</scope>
    <source>
        <strain evidence="2 3">ATCC MYA-4762</strain>
    </source>
</reference>
<dbReference type="InParanoid" id="A0A3N4LKX8"/>
<name>A0A3N4LKX8_9PEZI</name>
<keyword evidence="1" id="KW-0472">Membrane</keyword>
<keyword evidence="1" id="KW-1133">Transmembrane helix</keyword>
<dbReference type="OrthoDB" id="5391547at2759"/>
<gene>
    <name evidence="2" type="ORF">L211DRAFT_450118</name>
</gene>
<keyword evidence="1" id="KW-0812">Transmembrane</keyword>
<accession>A0A3N4LKX8</accession>
<evidence type="ECO:0000256" key="1">
    <source>
        <dbReference type="SAM" id="Phobius"/>
    </source>
</evidence>
<proteinExistence type="predicted"/>
<evidence type="ECO:0000313" key="3">
    <source>
        <dbReference type="Proteomes" id="UP000267821"/>
    </source>
</evidence>
<feature type="transmembrane region" description="Helical" evidence="1">
    <location>
        <begin position="51"/>
        <end position="72"/>
    </location>
</feature>
<protein>
    <submittedName>
        <fullName evidence="2">Uncharacterized protein</fullName>
    </submittedName>
</protein>
<sequence>MPTSNATQVIYADARQLVCRPSTWTDIAKFFLLNYGLHAVTVITPPGTRPIGSLFTIIAAVFIPSWGILTALDKFERGAGRTRGASELDIAHRAGALCMVWARKPTDETCYMTHISPALVNIHGQHPVPIPSIIPWPWRQQQPDSLRYESGTQDLRLVRVPDTFKVLPIIPDPFNEIKLNSNYNIPKAIAALLQILYASFDLYATGGRQIKRWGYAAYSFTVIPYICMSIINLLAALFEPQYSTMYLVVNEYGPSATDLQDSTFIKPEGEREEKLGSPIGRAGATPGDHFPACESIGAGALRLAAVSFRVHTIYQKTVANGRKFSIAFADQITSTRILCVHGHQ</sequence>
<feature type="transmembrane region" description="Helical" evidence="1">
    <location>
        <begin position="215"/>
        <end position="238"/>
    </location>
</feature>
<dbReference type="Proteomes" id="UP000267821">
    <property type="component" value="Unassembled WGS sequence"/>
</dbReference>
<dbReference type="AlphaFoldDB" id="A0A3N4LKX8"/>
<keyword evidence="3" id="KW-1185">Reference proteome</keyword>
<dbReference type="EMBL" id="ML121561">
    <property type="protein sequence ID" value="RPB21311.1"/>
    <property type="molecule type" value="Genomic_DNA"/>
</dbReference>
<organism evidence="2 3">
    <name type="scientific">Terfezia boudieri ATCC MYA-4762</name>
    <dbReference type="NCBI Taxonomy" id="1051890"/>
    <lineage>
        <taxon>Eukaryota</taxon>
        <taxon>Fungi</taxon>
        <taxon>Dikarya</taxon>
        <taxon>Ascomycota</taxon>
        <taxon>Pezizomycotina</taxon>
        <taxon>Pezizomycetes</taxon>
        <taxon>Pezizales</taxon>
        <taxon>Pezizaceae</taxon>
        <taxon>Terfezia</taxon>
    </lineage>
</organism>
<evidence type="ECO:0000313" key="2">
    <source>
        <dbReference type="EMBL" id="RPB21311.1"/>
    </source>
</evidence>